<sequence>MYHPPFPLDLVCVNDLWTRGRPVILIYWHSLGAEDSSSFAFLQEHWYDASSSYDQVRKKACNAHKKITLGTCYHAPHQLMSEAGSGSSTGLHKDFLSKLQVAMLNANVDGLRCNFLPDLSDNLTCMYIRSFENFPIPGPPNIGIWLQPGVPS</sequence>
<protein>
    <submittedName>
        <fullName evidence="1">Uncharacterized protein</fullName>
    </submittedName>
</protein>
<organism evidence="1 2">
    <name type="scientific">Datura stramonium</name>
    <name type="common">Jimsonweed</name>
    <name type="synonym">Common thornapple</name>
    <dbReference type="NCBI Taxonomy" id="4076"/>
    <lineage>
        <taxon>Eukaryota</taxon>
        <taxon>Viridiplantae</taxon>
        <taxon>Streptophyta</taxon>
        <taxon>Embryophyta</taxon>
        <taxon>Tracheophyta</taxon>
        <taxon>Spermatophyta</taxon>
        <taxon>Magnoliopsida</taxon>
        <taxon>eudicotyledons</taxon>
        <taxon>Gunneridae</taxon>
        <taxon>Pentapetalae</taxon>
        <taxon>asterids</taxon>
        <taxon>lamiids</taxon>
        <taxon>Solanales</taxon>
        <taxon>Solanaceae</taxon>
        <taxon>Solanoideae</taxon>
        <taxon>Datureae</taxon>
        <taxon>Datura</taxon>
    </lineage>
</organism>
<gene>
    <name evidence="1" type="ORF">HAX54_007705</name>
</gene>
<dbReference type="Proteomes" id="UP000823775">
    <property type="component" value="Unassembled WGS sequence"/>
</dbReference>
<comment type="caution">
    <text evidence="1">The sequence shown here is derived from an EMBL/GenBank/DDBJ whole genome shotgun (WGS) entry which is preliminary data.</text>
</comment>
<evidence type="ECO:0000313" key="1">
    <source>
        <dbReference type="EMBL" id="MCE3216718.1"/>
    </source>
</evidence>
<dbReference type="EMBL" id="JACEIK010013970">
    <property type="protein sequence ID" value="MCE3216718.1"/>
    <property type="molecule type" value="Genomic_DNA"/>
</dbReference>
<evidence type="ECO:0000313" key="2">
    <source>
        <dbReference type="Proteomes" id="UP000823775"/>
    </source>
</evidence>
<proteinExistence type="predicted"/>
<keyword evidence="2" id="KW-1185">Reference proteome</keyword>
<accession>A0ABS8WWX8</accession>
<reference evidence="1 2" key="1">
    <citation type="journal article" date="2021" name="BMC Genomics">
        <title>Datura genome reveals duplications of psychoactive alkaloid biosynthetic genes and high mutation rate following tissue culture.</title>
        <authorList>
            <person name="Rajewski A."/>
            <person name="Carter-House D."/>
            <person name="Stajich J."/>
            <person name="Litt A."/>
        </authorList>
    </citation>
    <scope>NUCLEOTIDE SEQUENCE [LARGE SCALE GENOMIC DNA]</scope>
    <source>
        <strain evidence="1">AR-01</strain>
    </source>
</reference>
<name>A0ABS8WWX8_DATST</name>